<dbReference type="EMBL" id="JAUEPP010000002">
    <property type="protein sequence ID" value="KAK3351431.1"/>
    <property type="molecule type" value="Genomic_DNA"/>
</dbReference>
<dbReference type="AlphaFoldDB" id="A0AAE0MUX5"/>
<accession>A0AAE0MUX5</accession>
<dbReference type="Proteomes" id="UP001278500">
    <property type="component" value="Unassembled WGS sequence"/>
</dbReference>
<keyword evidence="2" id="KW-1185">Reference proteome</keyword>
<sequence length="212" mass="23607">MDLFYHGLHLTKKIYQGLVHLSLLHMYIPSLQSNSLRYFIEQIQHIKKKRNSNMDFPQHQTAGIHPDDCWTAKRRGQNLGAIKSPSIADCYTSFPFLGWFTSRSLRNLSRESWPRITLLATGSSSLSVGQGHSEWSLSSRNALLPTAAPHRVRSSGPWAHVGDLEGIPVVGVVGQPLAQSVQVTTASGHHSGQKQGRSRRNPARCNHINLLC</sequence>
<dbReference type="RefSeq" id="XP_062684726.1">
    <property type="nucleotide sequence ID" value="XM_062820678.1"/>
</dbReference>
<gene>
    <name evidence="1" type="ORF">B0H65DRAFT_117940</name>
</gene>
<comment type="caution">
    <text evidence="1">The sequence shown here is derived from an EMBL/GenBank/DDBJ whole genome shotgun (WGS) entry which is preliminary data.</text>
</comment>
<proteinExistence type="predicted"/>
<protein>
    <submittedName>
        <fullName evidence="1">Uncharacterized protein</fullName>
    </submittedName>
</protein>
<evidence type="ECO:0000313" key="1">
    <source>
        <dbReference type="EMBL" id="KAK3351431.1"/>
    </source>
</evidence>
<name>A0AAE0MUX5_9PEZI</name>
<organism evidence="1 2">
    <name type="scientific">Neurospora tetraspora</name>
    <dbReference type="NCBI Taxonomy" id="94610"/>
    <lineage>
        <taxon>Eukaryota</taxon>
        <taxon>Fungi</taxon>
        <taxon>Dikarya</taxon>
        <taxon>Ascomycota</taxon>
        <taxon>Pezizomycotina</taxon>
        <taxon>Sordariomycetes</taxon>
        <taxon>Sordariomycetidae</taxon>
        <taxon>Sordariales</taxon>
        <taxon>Sordariaceae</taxon>
        <taxon>Neurospora</taxon>
    </lineage>
</organism>
<dbReference type="GeneID" id="87857832"/>
<reference evidence="1" key="1">
    <citation type="journal article" date="2023" name="Mol. Phylogenet. Evol.">
        <title>Genome-scale phylogeny and comparative genomics of the fungal order Sordariales.</title>
        <authorList>
            <person name="Hensen N."/>
            <person name="Bonometti L."/>
            <person name="Westerberg I."/>
            <person name="Brannstrom I.O."/>
            <person name="Guillou S."/>
            <person name="Cros-Aarteil S."/>
            <person name="Calhoun S."/>
            <person name="Haridas S."/>
            <person name="Kuo A."/>
            <person name="Mondo S."/>
            <person name="Pangilinan J."/>
            <person name="Riley R."/>
            <person name="LaButti K."/>
            <person name="Andreopoulos B."/>
            <person name="Lipzen A."/>
            <person name="Chen C."/>
            <person name="Yan M."/>
            <person name="Daum C."/>
            <person name="Ng V."/>
            <person name="Clum A."/>
            <person name="Steindorff A."/>
            <person name="Ohm R.A."/>
            <person name="Martin F."/>
            <person name="Silar P."/>
            <person name="Natvig D.O."/>
            <person name="Lalanne C."/>
            <person name="Gautier V."/>
            <person name="Ament-Velasquez S.L."/>
            <person name="Kruys A."/>
            <person name="Hutchinson M.I."/>
            <person name="Powell A.J."/>
            <person name="Barry K."/>
            <person name="Miller A.N."/>
            <person name="Grigoriev I.V."/>
            <person name="Debuchy R."/>
            <person name="Gladieux P."/>
            <person name="Hiltunen Thoren M."/>
            <person name="Johannesson H."/>
        </authorList>
    </citation>
    <scope>NUCLEOTIDE SEQUENCE</scope>
    <source>
        <strain evidence="1">CBS 560.94</strain>
    </source>
</reference>
<reference evidence="1" key="2">
    <citation type="submission" date="2023-06" db="EMBL/GenBank/DDBJ databases">
        <authorList>
            <consortium name="Lawrence Berkeley National Laboratory"/>
            <person name="Haridas S."/>
            <person name="Hensen N."/>
            <person name="Bonometti L."/>
            <person name="Westerberg I."/>
            <person name="Brannstrom I.O."/>
            <person name="Guillou S."/>
            <person name="Cros-Aarteil S."/>
            <person name="Calhoun S."/>
            <person name="Kuo A."/>
            <person name="Mondo S."/>
            <person name="Pangilinan J."/>
            <person name="Riley R."/>
            <person name="Labutti K."/>
            <person name="Andreopoulos B."/>
            <person name="Lipzen A."/>
            <person name="Chen C."/>
            <person name="Yanf M."/>
            <person name="Daum C."/>
            <person name="Ng V."/>
            <person name="Clum A."/>
            <person name="Steindorff A."/>
            <person name="Ohm R."/>
            <person name="Martin F."/>
            <person name="Silar P."/>
            <person name="Natvig D."/>
            <person name="Lalanne C."/>
            <person name="Gautier V."/>
            <person name="Ament-Velasquez S.L."/>
            <person name="Kruys A."/>
            <person name="Hutchinson M.I."/>
            <person name="Powell A.J."/>
            <person name="Barry K."/>
            <person name="Miller A.N."/>
            <person name="Grigoriev I.V."/>
            <person name="Debuchy R."/>
            <person name="Gladieux P."/>
            <person name="Thoren M.H."/>
            <person name="Johannesson H."/>
        </authorList>
    </citation>
    <scope>NUCLEOTIDE SEQUENCE</scope>
    <source>
        <strain evidence="1">CBS 560.94</strain>
    </source>
</reference>
<evidence type="ECO:0000313" key="2">
    <source>
        <dbReference type="Proteomes" id="UP001278500"/>
    </source>
</evidence>